<dbReference type="Proteomes" id="UP001432322">
    <property type="component" value="Unassembled WGS sequence"/>
</dbReference>
<sequence length="215" mass="21750">LLSLALLGLVLAVSCQDFTGQPGSSSEESSVGSPESSAESNSNEGRNRGRRSTNPPMPNEEEIEPEIVEKRQAPGGGSTPPSPRPTRPRPTGSSRSPRSTGRPGSSSEESSSEKSSGSSSESHSHEGGCNGSTGAPMASDEPVMVEKRQAPRGGRSPPPPTPNGPRPTGGQVGGSSPRPPPPTGGASGRPSRMPSTPAGGNGETTTTARERVPGL</sequence>
<dbReference type="AlphaFoldDB" id="A0AAV5VTE5"/>
<evidence type="ECO:0000313" key="3">
    <source>
        <dbReference type="EMBL" id="GMT22957.1"/>
    </source>
</evidence>
<name>A0AAV5VTE5_9BILA</name>
<dbReference type="EMBL" id="BTSY01000004">
    <property type="protein sequence ID" value="GMT22957.1"/>
    <property type="molecule type" value="Genomic_DNA"/>
</dbReference>
<keyword evidence="4" id="KW-1185">Reference proteome</keyword>
<proteinExistence type="predicted"/>
<feature type="compositionally biased region" description="Low complexity" evidence="1">
    <location>
        <begin position="22"/>
        <end position="44"/>
    </location>
</feature>
<feature type="signal peptide" evidence="2">
    <location>
        <begin position="1"/>
        <end position="15"/>
    </location>
</feature>
<evidence type="ECO:0000256" key="2">
    <source>
        <dbReference type="SAM" id="SignalP"/>
    </source>
</evidence>
<feature type="compositionally biased region" description="Low complexity" evidence="1">
    <location>
        <begin position="89"/>
        <end position="121"/>
    </location>
</feature>
<feature type="region of interest" description="Disordered" evidence="1">
    <location>
        <begin position="17"/>
        <end position="215"/>
    </location>
</feature>
<evidence type="ECO:0000256" key="1">
    <source>
        <dbReference type="SAM" id="MobiDB-lite"/>
    </source>
</evidence>
<feature type="chain" id="PRO_5043730771" evidence="2">
    <location>
        <begin position="16"/>
        <end position="215"/>
    </location>
</feature>
<reference evidence="3" key="1">
    <citation type="submission" date="2023-10" db="EMBL/GenBank/DDBJ databases">
        <title>Genome assembly of Pristionchus species.</title>
        <authorList>
            <person name="Yoshida K."/>
            <person name="Sommer R.J."/>
        </authorList>
    </citation>
    <scope>NUCLEOTIDE SEQUENCE</scope>
    <source>
        <strain evidence="3">RS5133</strain>
    </source>
</reference>
<organism evidence="3 4">
    <name type="scientific">Pristionchus fissidentatus</name>
    <dbReference type="NCBI Taxonomy" id="1538716"/>
    <lineage>
        <taxon>Eukaryota</taxon>
        <taxon>Metazoa</taxon>
        <taxon>Ecdysozoa</taxon>
        <taxon>Nematoda</taxon>
        <taxon>Chromadorea</taxon>
        <taxon>Rhabditida</taxon>
        <taxon>Rhabditina</taxon>
        <taxon>Diplogasteromorpha</taxon>
        <taxon>Diplogasteroidea</taxon>
        <taxon>Neodiplogasteridae</taxon>
        <taxon>Pristionchus</taxon>
    </lineage>
</organism>
<accession>A0AAV5VTE5</accession>
<evidence type="ECO:0000313" key="4">
    <source>
        <dbReference type="Proteomes" id="UP001432322"/>
    </source>
</evidence>
<comment type="caution">
    <text evidence="3">The sequence shown here is derived from an EMBL/GenBank/DDBJ whole genome shotgun (WGS) entry which is preliminary data.</text>
</comment>
<protein>
    <submittedName>
        <fullName evidence="3">Uncharacterized protein</fullName>
    </submittedName>
</protein>
<feature type="compositionally biased region" description="Pro residues" evidence="1">
    <location>
        <begin position="156"/>
        <end position="165"/>
    </location>
</feature>
<gene>
    <name evidence="3" type="ORF">PFISCL1PPCAC_14254</name>
</gene>
<feature type="non-terminal residue" evidence="3">
    <location>
        <position position="1"/>
    </location>
</feature>
<keyword evidence="2" id="KW-0732">Signal</keyword>